<proteinExistence type="predicted"/>
<protein>
    <submittedName>
        <fullName evidence="1">Uncharacterized protein</fullName>
    </submittedName>
</protein>
<name>A0A9D3WZ31_9SAUR</name>
<comment type="caution">
    <text evidence="1">The sequence shown here is derived from an EMBL/GenBank/DDBJ whole genome shotgun (WGS) entry which is preliminary data.</text>
</comment>
<dbReference type="EMBL" id="JAHDVG010000484">
    <property type="protein sequence ID" value="KAH1169943.1"/>
    <property type="molecule type" value="Genomic_DNA"/>
</dbReference>
<organism evidence="1 2">
    <name type="scientific">Mauremys mutica</name>
    <name type="common">yellowpond turtle</name>
    <dbReference type="NCBI Taxonomy" id="74926"/>
    <lineage>
        <taxon>Eukaryota</taxon>
        <taxon>Metazoa</taxon>
        <taxon>Chordata</taxon>
        <taxon>Craniata</taxon>
        <taxon>Vertebrata</taxon>
        <taxon>Euteleostomi</taxon>
        <taxon>Archelosauria</taxon>
        <taxon>Testudinata</taxon>
        <taxon>Testudines</taxon>
        <taxon>Cryptodira</taxon>
        <taxon>Durocryptodira</taxon>
        <taxon>Testudinoidea</taxon>
        <taxon>Geoemydidae</taxon>
        <taxon>Geoemydinae</taxon>
        <taxon>Mauremys</taxon>
    </lineage>
</organism>
<dbReference type="Proteomes" id="UP000827986">
    <property type="component" value="Unassembled WGS sequence"/>
</dbReference>
<dbReference type="AlphaFoldDB" id="A0A9D3WZ31"/>
<gene>
    <name evidence="1" type="ORF">KIL84_000928</name>
</gene>
<accession>A0A9D3WZ31</accession>
<keyword evidence="2" id="KW-1185">Reference proteome</keyword>
<reference evidence="1" key="1">
    <citation type="submission" date="2021-09" db="EMBL/GenBank/DDBJ databases">
        <title>The genome of Mauremys mutica provides insights into the evolution of semi-aquatic lifestyle.</title>
        <authorList>
            <person name="Gong S."/>
            <person name="Gao Y."/>
        </authorList>
    </citation>
    <scope>NUCLEOTIDE SEQUENCE</scope>
    <source>
        <strain evidence="1">MM-2020</strain>
        <tissue evidence="1">Muscle</tissue>
    </source>
</reference>
<sequence length="117" mass="12489">MIWPCHGLCISWGSFEGHYGTGGLGELGGQIKLGQSYRNCSTWGQELPPGVFNSACAVTISVCKSAPESKGSALDRAKKLQHYGLDSYCLSCTPATPNTPMDSPCRGGPRYLVRCIC</sequence>
<evidence type="ECO:0000313" key="2">
    <source>
        <dbReference type="Proteomes" id="UP000827986"/>
    </source>
</evidence>
<evidence type="ECO:0000313" key="1">
    <source>
        <dbReference type="EMBL" id="KAH1169943.1"/>
    </source>
</evidence>